<dbReference type="PRINTS" id="PR00032">
    <property type="entry name" value="HTHARAC"/>
</dbReference>
<dbReference type="InterPro" id="IPR018062">
    <property type="entry name" value="HTH_AraC-typ_CS"/>
</dbReference>
<dbReference type="InterPro" id="IPR014710">
    <property type="entry name" value="RmlC-like_jellyroll"/>
</dbReference>
<dbReference type="RefSeq" id="WP_235824695.1">
    <property type="nucleotide sequence ID" value="NZ_JAVGVR010000001.1"/>
</dbReference>
<dbReference type="SUPFAM" id="SSF46689">
    <property type="entry name" value="Homeodomain-like"/>
    <property type="match status" value="2"/>
</dbReference>
<proteinExistence type="predicted"/>
<dbReference type="Gene3D" id="2.60.120.10">
    <property type="entry name" value="Jelly Rolls"/>
    <property type="match status" value="1"/>
</dbReference>
<feature type="domain" description="HTH araC/xylS-type" evidence="4">
    <location>
        <begin position="191"/>
        <end position="289"/>
    </location>
</feature>
<dbReference type="PANTHER" id="PTHR43280:SF28">
    <property type="entry name" value="HTH-TYPE TRANSCRIPTIONAL ACTIVATOR RHAS"/>
    <property type="match status" value="1"/>
</dbReference>
<dbReference type="InterPro" id="IPR003313">
    <property type="entry name" value="AraC-bd"/>
</dbReference>
<keyword evidence="6" id="KW-1185">Reference proteome</keyword>
<dbReference type="Proteomes" id="UP001178888">
    <property type="component" value="Unassembled WGS sequence"/>
</dbReference>
<dbReference type="InterPro" id="IPR020449">
    <property type="entry name" value="Tscrpt_reg_AraC-type_HTH"/>
</dbReference>
<keyword evidence="1" id="KW-0805">Transcription regulation</keyword>
<dbReference type="PROSITE" id="PS01124">
    <property type="entry name" value="HTH_ARAC_FAMILY_2"/>
    <property type="match status" value="1"/>
</dbReference>
<gene>
    <name evidence="5" type="ORF">RCG21_09985</name>
</gene>
<protein>
    <submittedName>
        <fullName evidence="5">AraC family transcriptional regulator</fullName>
    </submittedName>
</protein>
<evidence type="ECO:0000259" key="4">
    <source>
        <dbReference type="PROSITE" id="PS01124"/>
    </source>
</evidence>
<dbReference type="SUPFAM" id="SSF51182">
    <property type="entry name" value="RmlC-like cupins"/>
    <property type="match status" value="1"/>
</dbReference>
<comment type="caution">
    <text evidence="5">The sequence shown here is derived from an EMBL/GenBank/DDBJ whole genome shotgun (WGS) entry which is preliminary data.</text>
</comment>
<dbReference type="AlphaFoldDB" id="A0AA90QZP6"/>
<dbReference type="Gene3D" id="1.10.10.60">
    <property type="entry name" value="Homeodomain-like"/>
    <property type="match status" value="2"/>
</dbReference>
<dbReference type="InterPro" id="IPR011051">
    <property type="entry name" value="RmlC_Cupin_sf"/>
</dbReference>
<reference evidence="5" key="1">
    <citation type="submission" date="2023-08" db="EMBL/GenBank/DDBJ databases">
        <title>Nitrogen cycling bacteria in agricultural field soils.</title>
        <authorList>
            <person name="Jang J."/>
        </authorList>
    </citation>
    <scope>NUCLEOTIDE SEQUENCE</scope>
    <source>
        <strain evidence="5">PS3-36</strain>
    </source>
</reference>
<dbReference type="PANTHER" id="PTHR43280">
    <property type="entry name" value="ARAC-FAMILY TRANSCRIPTIONAL REGULATOR"/>
    <property type="match status" value="1"/>
</dbReference>
<accession>A0AA90QZP6</accession>
<dbReference type="InterPro" id="IPR009057">
    <property type="entry name" value="Homeodomain-like_sf"/>
</dbReference>
<evidence type="ECO:0000256" key="1">
    <source>
        <dbReference type="ARBA" id="ARBA00023015"/>
    </source>
</evidence>
<evidence type="ECO:0000256" key="3">
    <source>
        <dbReference type="ARBA" id="ARBA00023163"/>
    </source>
</evidence>
<dbReference type="InterPro" id="IPR018060">
    <property type="entry name" value="HTH_AraC"/>
</dbReference>
<sequence>MKNFMIDGSLKELTKHHTVVMPIACYKTTINQNIHGYIPLHWHDEIQFVLIVKGEAVFQVNEDCKVVREGDGLFINSGCLHMAQDKELSDCIYICLNVSPYFVLSQELYTTYVKPYVQATNLPYLYVNANELWGKSILDAILEIYHCIEQKQQYYEIDITMKLSLIWKNLIDNGFKLEYVQTEIVKSQRMKQMLSWIHEHYAEKILLEDIARAGQLSRSECCRYFRRFLKCTPLNYVIDYRIQKSLYLLQQGDSNITEVAYQVGFNSTSYFIDKFKDSMNMTPLAYKKENA</sequence>
<dbReference type="EMBL" id="JAVGVR010000001">
    <property type="protein sequence ID" value="MDQ6596675.1"/>
    <property type="molecule type" value="Genomic_DNA"/>
</dbReference>
<dbReference type="GO" id="GO:0043565">
    <property type="term" value="F:sequence-specific DNA binding"/>
    <property type="evidence" value="ECO:0007669"/>
    <property type="project" value="InterPro"/>
</dbReference>
<dbReference type="Pfam" id="PF12833">
    <property type="entry name" value="HTH_18"/>
    <property type="match status" value="1"/>
</dbReference>
<evidence type="ECO:0000313" key="5">
    <source>
        <dbReference type="EMBL" id="MDQ6596675.1"/>
    </source>
</evidence>
<keyword evidence="2" id="KW-0238">DNA-binding</keyword>
<dbReference type="PROSITE" id="PS00041">
    <property type="entry name" value="HTH_ARAC_FAMILY_1"/>
    <property type="match status" value="1"/>
</dbReference>
<name>A0AA90QZP6_9BACI</name>
<dbReference type="GO" id="GO:0003700">
    <property type="term" value="F:DNA-binding transcription factor activity"/>
    <property type="evidence" value="ECO:0007669"/>
    <property type="project" value="InterPro"/>
</dbReference>
<evidence type="ECO:0000256" key="2">
    <source>
        <dbReference type="ARBA" id="ARBA00023125"/>
    </source>
</evidence>
<keyword evidence="3" id="KW-0804">Transcription</keyword>
<dbReference type="CDD" id="cd02208">
    <property type="entry name" value="cupin_RmlC-like"/>
    <property type="match status" value="1"/>
</dbReference>
<evidence type="ECO:0000313" key="6">
    <source>
        <dbReference type="Proteomes" id="UP001178888"/>
    </source>
</evidence>
<organism evidence="5 6">
    <name type="scientific">Bacillus salipaludis</name>
    <dbReference type="NCBI Taxonomy" id="2547811"/>
    <lineage>
        <taxon>Bacteria</taxon>
        <taxon>Bacillati</taxon>
        <taxon>Bacillota</taxon>
        <taxon>Bacilli</taxon>
        <taxon>Bacillales</taxon>
        <taxon>Bacillaceae</taxon>
        <taxon>Bacillus</taxon>
    </lineage>
</organism>
<dbReference type="Pfam" id="PF02311">
    <property type="entry name" value="AraC_binding"/>
    <property type="match status" value="1"/>
</dbReference>
<dbReference type="SMART" id="SM00342">
    <property type="entry name" value="HTH_ARAC"/>
    <property type="match status" value="1"/>
</dbReference>